<dbReference type="EMBL" id="MQUR01000102">
    <property type="protein sequence ID" value="OLZ55083.1"/>
    <property type="molecule type" value="Genomic_DNA"/>
</dbReference>
<sequence length="73" mass="7901">MDMQMWRDSWGRADNASESIRMALAALGVPETVGNSLRPMVTHNGGAYVDFGKLPADVVEQIAEALRLPAAPF</sequence>
<name>A0ABX3FUB3_9ACTN</name>
<proteinExistence type="predicted"/>
<dbReference type="RefSeq" id="WP_060179881.1">
    <property type="nucleotide sequence ID" value="NZ_MQUR01000102.1"/>
</dbReference>
<protein>
    <submittedName>
        <fullName evidence="1">Uncharacterized protein</fullName>
    </submittedName>
</protein>
<dbReference type="Proteomes" id="UP000187151">
    <property type="component" value="Unassembled WGS sequence"/>
</dbReference>
<evidence type="ECO:0000313" key="2">
    <source>
        <dbReference type="Proteomes" id="UP000187151"/>
    </source>
</evidence>
<accession>A0ABX3FUB3</accession>
<organism evidence="1 2">
    <name type="scientific">Streptomyces amritsarensis</name>
    <dbReference type="NCBI Taxonomy" id="681158"/>
    <lineage>
        <taxon>Bacteria</taxon>
        <taxon>Bacillati</taxon>
        <taxon>Actinomycetota</taxon>
        <taxon>Actinomycetes</taxon>
        <taxon>Kitasatosporales</taxon>
        <taxon>Streptomycetaceae</taxon>
        <taxon>Streptomyces</taxon>
    </lineage>
</organism>
<evidence type="ECO:0000313" key="1">
    <source>
        <dbReference type="EMBL" id="OLZ55083.1"/>
    </source>
</evidence>
<gene>
    <name evidence="1" type="ORF">AVW11_30170</name>
</gene>
<comment type="caution">
    <text evidence="1">The sequence shown here is derived from an EMBL/GenBank/DDBJ whole genome shotgun (WGS) entry which is preliminary data.</text>
</comment>
<reference evidence="1 2" key="1">
    <citation type="submission" date="2016-01" db="EMBL/GenBank/DDBJ databases">
        <title>Streptomyces amritsarensis strain MTCC 11845 genome sequencing and assembly.</title>
        <authorList>
            <person name="Sharma D."/>
            <person name="Nair G.R."/>
            <person name="Kaur G."/>
            <person name="Manhas R.K."/>
            <person name="Mayilraj S."/>
        </authorList>
    </citation>
    <scope>NUCLEOTIDE SEQUENCE [LARGE SCALE GENOMIC DNA]</scope>
    <source>
        <strain evidence="1 2">MTCC 11845</strain>
    </source>
</reference>
<keyword evidence="2" id="KW-1185">Reference proteome</keyword>